<dbReference type="RefSeq" id="XP_024703501.1">
    <property type="nucleotide sequence ID" value="XM_024852334.1"/>
</dbReference>
<gene>
    <name evidence="2" type="ORF">P170DRAFT_465635</name>
</gene>
<keyword evidence="3" id="KW-1185">Reference proteome</keyword>
<reference evidence="2 3" key="1">
    <citation type="submission" date="2016-12" db="EMBL/GenBank/DDBJ databases">
        <title>The genomes of Aspergillus section Nigri reveals drivers in fungal speciation.</title>
        <authorList>
            <consortium name="DOE Joint Genome Institute"/>
            <person name="Vesth T.C."/>
            <person name="Nybo J."/>
            <person name="Theobald S."/>
            <person name="Brandl J."/>
            <person name="Frisvad J.C."/>
            <person name="Nielsen K.F."/>
            <person name="Lyhne E.K."/>
            <person name="Kogle M.E."/>
            <person name="Kuo A."/>
            <person name="Riley R."/>
            <person name="Clum A."/>
            <person name="Nolan M."/>
            <person name="Lipzen A."/>
            <person name="Salamov A."/>
            <person name="Henrissat B."/>
            <person name="Wiebenga A."/>
            <person name="De Vries R.P."/>
            <person name="Grigoriev I.V."/>
            <person name="Mortensen U.H."/>
            <person name="Andersen M.R."/>
            <person name="Baker S.E."/>
        </authorList>
    </citation>
    <scope>NUCLEOTIDE SEQUENCE [LARGE SCALE GENOMIC DNA]</scope>
    <source>
        <strain evidence="2 3">IBT 23096</strain>
    </source>
</reference>
<sequence length="548" mass="61950">MHSVCAVRSDSYDPKHRTSLVALARQLHDIATNQKHFARDPLCVGFTGSAPYRIYLIQLEIHVRAAGDSKTADELREIINSPDQFSSLQRLLSEWQRRQKRPDKLVPKRHAFFSHFKSSDGVPLSEKQVKRLVTATKLWELEDDCIMQLEKCALLWSHFPKLFWDGVGEENTIKRCVNDLIQMGTVNKSKRKVILITLSQSVEKEQERIRVHSTKRVRDKKKNRDSSRKRESLLLTRSLNSLASELWPGANDSQQKQLRKCFTVCSRYGWKWCQLENIEITLSLYQIDSNSYETRGWENIEFDALNAFIKTLPQFRIRQRLKEAWGSITDYYRGKGQPVPASEEGTQTRYTQQPTVNPNDTTFSFCLPLVVPRCRKRDEEMSRPMKKHRPITSQQPHGSKANVPYCNPVSGASIAQRTFDLQAQPSLSGPENLQSPLTTGFSAQPIPSAQSLVAATDFFDSSFDLQAQPSLSGPENLQSPLTTGFSAQSIPSAQSLVAATDFFNNSLDYQGQANISSLQHLMAAENSQNSYVQAPPSAIDLGTAFGHL</sequence>
<organism evidence="2 3">
    <name type="scientific">Aspergillus steynii IBT 23096</name>
    <dbReference type="NCBI Taxonomy" id="1392250"/>
    <lineage>
        <taxon>Eukaryota</taxon>
        <taxon>Fungi</taxon>
        <taxon>Dikarya</taxon>
        <taxon>Ascomycota</taxon>
        <taxon>Pezizomycotina</taxon>
        <taxon>Eurotiomycetes</taxon>
        <taxon>Eurotiomycetidae</taxon>
        <taxon>Eurotiales</taxon>
        <taxon>Aspergillaceae</taxon>
        <taxon>Aspergillus</taxon>
        <taxon>Aspergillus subgen. Circumdati</taxon>
    </lineage>
</organism>
<dbReference type="EMBL" id="MSFO01000005">
    <property type="protein sequence ID" value="PLB48199.1"/>
    <property type="molecule type" value="Genomic_DNA"/>
</dbReference>
<dbReference type="OrthoDB" id="4509088at2759"/>
<evidence type="ECO:0000256" key="1">
    <source>
        <dbReference type="SAM" id="MobiDB-lite"/>
    </source>
</evidence>
<evidence type="ECO:0000313" key="2">
    <source>
        <dbReference type="EMBL" id="PLB48199.1"/>
    </source>
</evidence>
<dbReference type="GeneID" id="36560032"/>
<feature type="region of interest" description="Disordered" evidence="1">
    <location>
        <begin position="336"/>
        <end position="355"/>
    </location>
</feature>
<dbReference type="Proteomes" id="UP000234275">
    <property type="component" value="Unassembled WGS sequence"/>
</dbReference>
<dbReference type="VEuPathDB" id="FungiDB:P170DRAFT_465635"/>
<protein>
    <submittedName>
        <fullName evidence="2">Uncharacterized protein</fullName>
    </submittedName>
</protein>
<comment type="caution">
    <text evidence="2">The sequence shown here is derived from an EMBL/GenBank/DDBJ whole genome shotgun (WGS) entry which is preliminary data.</text>
</comment>
<feature type="compositionally biased region" description="Polar residues" evidence="1">
    <location>
        <begin position="344"/>
        <end position="355"/>
    </location>
</feature>
<dbReference type="AlphaFoldDB" id="A0A2I2G5P2"/>
<evidence type="ECO:0000313" key="3">
    <source>
        <dbReference type="Proteomes" id="UP000234275"/>
    </source>
</evidence>
<name>A0A2I2G5P2_9EURO</name>
<proteinExistence type="predicted"/>
<feature type="region of interest" description="Disordered" evidence="1">
    <location>
        <begin position="380"/>
        <end position="401"/>
    </location>
</feature>
<accession>A0A2I2G5P2</accession>